<proteinExistence type="predicted"/>
<dbReference type="SUPFAM" id="SSF54495">
    <property type="entry name" value="UBC-like"/>
    <property type="match status" value="1"/>
</dbReference>
<dbReference type="InterPro" id="IPR016135">
    <property type="entry name" value="UBQ-conjugating_enzyme/RWD"/>
</dbReference>
<keyword evidence="2" id="KW-1185">Reference proteome</keyword>
<organism evidence="1 2">
    <name type="scientific">Rhodococcus jostii</name>
    <dbReference type="NCBI Taxonomy" id="132919"/>
    <lineage>
        <taxon>Bacteria</taxon>
        <taxon>Bacillati</taxon>
        <taxon>Actinomycetota</taxon>
        <taxon>Actinomycetes</taxon>
        <taxon>Mycobacteriales</taxon>
        <taxon>Nocardiaceae</taxon>
        <taxon>Rhodococcus</taxon>
    </lineage>
</organism>
<accession>A0ABU4CSV9</accession>
<evidence type="ECO:0000313" key="1">
    <source>
        <dbReference type="EMBL" id="MDV6286644.1"/>
    </source>
</evidence>
<protein>
    <submittedName>
        <fullName evidence="1">Uncharacterized protein</fullName>
    </submittedName>
</protein>
<gene>
    <name evidence="1" type="ORF">R3Q59_39910</name>
</gene>
<dbReference type="EMBL" id="JAWLKA010000043">
    <property type="protein sequence ID" value="MDV6286644.1"/>
    <property type="molecule type" value="Genomic_DNA"/>
</dbReference>
<evidence type="ECO:0000313" key="2">
    <source>
        <dbReference type="Proteomes" id="UP001185737"/>
    </source>
</evidence>
<comment type="caution">
    <text evidence="1">The sequence shown here is derived from an EMBL/GenBank/DDBJ whole genome shotgun (WGS) entry which is preliminary data.</text>
</comment>
<dbReference type="RefSeq" id="WP_317571639.1">
    <property type="nucleotide sequence ID" value="NZ_JAWLKA010000043.1"/>
</dbReference>
<dbReference type="Proteomes" id="UP001185737">
    <property type="component" value="Unassembled WGS sequence"/>
</dbReference>
<name>A0ABU4CSV9_RHOJO</name>
<sequence>MTSVASHRSADEFSWWLHEPARLERDQREMRADFPEMQWSPSSSGTWEGILSLWPFDRVQPAGLDVLLDSRGLELQIRCGEAYPIVAPSLFPVNPEPEVVERTQHRWHVNGDGSLCLFQDESTWTGRQSLTDLLCKAAGWNIEYALMKAGAIETMTVNGITSDDHLDHLIFDTARTINPAPRHP</sequence>
<reference evidence="1 2" key="1">
    <citation type="submission" date="2023-10" db="EMBL/GenBank/DDBJ databases">
        <title>Development of a sustainable strategy for remediation of hydrocarbon-contaminated territories based on the waste exchange concept.</title>
        <authorList>
            <person name="Krivoruchko A."/>
        </authorList>
    </citation>
    <scope>NUCLEOTIDE SEQUENCE [LARGE SCALE GENOMIC DNA]</scope>
    <source>
        <strain evidence="1 2">IEGM 60</strain>
    </source>
</reference>